<reference evidence="2 3" key="1">
    <citation type="submission" date="2020-05" db="EMBL/GenBank/DDBJ databases">
        <title>Genomic Encyclopedia of Type Strains, Phase IV (KMG-V): Genome sequencing to study the core and pangenomes of soil and plant-associated prokaryotes.</title>
        <authorList>
            <person name="Whitman W."/>
        </authorList>
    </citation>
    <scope>NUCLEOTIDE SEQUENCE [LARGE SCALE GENOMIC DNA]</scope>
    <source>
        <strain evidence="2 3">9A</strain>
    </source>
</reference>
<keyword evidence="1" id="KW-0812">Transmembrane</keyword>
<accession>A0ABX2FVE6</accession>
<protein>
    <submittedName>
        <fullName evidence="2">Uncharacterized protein</fullName>
    </submittedName>
</protein>
<evidence type="ECO:0000256" key="1">
    <source>
        <dbReference type="SAM" id="Phobius"/>
    </source>
</evidence>
<dbReference type="RefSeq" id="WP_173811173.1">
    <property type="nucleotide sequence ID" value="NZ_JABSNP010000016.1"/>
</dbReference>
<keyword evidence="1" id="KW-1133">Transmembrane helix</keyword>
<organism evidence="2 3">
    <name type="scientific">Hymenobacter caeli</name>
    <dbReference type="NCBI Taxonomy" id="2735894"/>
    <lineage>
        <taxon>Bacteria</taxon>
        <taxon>Pseudomonadati</taxon>
        <taxon>Bacteroidota</taxon>
        <taxon>Cytophagia</taxon>
        <taxon>Cytophagales</taxon>
        <taxon>Hymenobacteraceae</taxon>
        <taxon>Hymenobacter</taxon>
    </lineage>
</organism>
<gene>
    <name evidence="2" type="ORF">HNP98_003243</name>
</gene>
<proteinExistence type="predicted"/>
<dbReference type="Proteomes" id="UP000779507">
    <property type="component" value="Unassembled WGS sequence"/>
</dbReference>
<name>A0ABX2FVE6_9BACT</name>
<keyword evidence="1" id="KW-0472">Membrane</keyword>
<evidence type="ECO:0000313" key="3">
    <source>
        <dbReference type="Proteomes" id="UP000779507"/>
    </source>
</evidence>
<keyword evidence="3" id="KW-1185">Reference proteome</keyword>
<comment type="caution">
    <text evidence="2">The sequence shown here is derived from an EMBL/GenBank/DDBJ whole genome shotgun (WGS) entry which is preliminary data.</text>
</comment>
<dbReference type="EMBL" id="JABSNP010000016">
    <property type="protein sequence ID" value="NRT20402.1"/>
    <property type="molecule type" value="Genomic_DNA"/>
</dbReference>
<sequence>MSRRAKWLPPWPVVPPRLWATAGVAGLAVLSLTFEHELWSNTLYAEAINWAVLLGALAAAGPQIALMLWRWPAAYVGPWWLGVLFVAGARALAVWLLVMEVLGCAGLAALMGVTW</sequence>
<evidence type="ECO:0000313" key="2">
    <source>
        <dbReference type="EMBL" id="NRT20402.1"/>
    </source>
</evidence>
<feature type="transmembrane region" description="Helical" evidence="1">
    <location>
        <begin position="47"/>
        <end position="71"/>
    </location>
</feature>
<feature type="transmembrane region" description="Helical" evidence="1">
    <location>
        <begin position="18"/>
        <end position="35"/>
    </location>
</feature>